<reference evidence="1" key="1">
    <citation type="submission" date="2019-06" db="EMBL/GenBank/DDBJ databases">
        <title>Complete genome sequence of Methanobrevibacter arboriphilus strain SA.</title>
        <authorList>
            <person name="Asakawa S."/>
        </authorList>
    </citation>
    <scope>NUCLEOTIDE SEQUENCE</scope>
    <source>
        <strain evidence="1">SA</strain>
    </source>
</reference>
<organism evidence="1 2">
    <name type="scientific">Methanobrevibacter arboriphilus</name>
    <dbReference type="NCBI Taxonomy" id="39441"/>
    <lineage>
        <taxon>Archaea</taxon>
        <taxon>Methanobacteriati</taxon>
        <taxon>Methanobacteriota</taxon>
        <taxon>Methanomada group</taxon>
        <taxon>Methanobacteria</taxon>
        <taxon>Methanobacteriales</taxon>
        <taxon>Methanobacteriaceae</taxon>
        <taxon>Methanobrevibacter</taxon>
    </lineage>
</organism>
<gene>
    <name evidence="1" type="ORF">MarbSA_12350</name>
</gene>
<dbReference type="Proteomes" id="UP000825015">
    <property type="component" value="Chromosome"/>
</dbReference>
<evidence type="ECO:0000313" key="1">
    <source>
        <dbReference type="EMBL" id="BBL62195.1"/>
    </source>
</evidence>
<evidence type="ECO:0000313" key="2">
    <source>
        <dbReference type="Proteomes" id="UP000825015"/>
    </source>
</evidence>
<dbReference type="EMBL" id="AP019779">
    <property type="protein sequence ID" value="BBL62195.1"/>
    <property type="molecule type" value="Genomic_DNA"/>
</dbReference>
<keyword evidence="2" id="KW-1185">Reference proteome</keyword>
<name>A0ACA8R3B6_METAZ</name>
<sequence>MSIKLNKNRNIEYLLNKYETKQPGEIWNKRREKKEGKSAWNMKQKIRIAKIMMGRLNINGADKERILYIIQDIGDFKELCRNCSVEMVIATICFYVMKSNLSKIKLADYKVFKENKLTEKTCLTLITKMCDFYQKKSLVRYKNT</sequence>
<protein>
    <submittedName>
        <fullName evidence="1">Uncharacterized protein</fullName>
    </submittedName>
</protein>
<proteinExistence type="predicted"/>
<accession>A0ACA8R3B6</accession>